<name>A0AAW0WG30_CHEQU</name>
<feature type="domain" description="Antistasin-like" evidence="3">
    <location>
        <begin position="148"/>
        <end position="174"/>
    </location>
</feature>
<organism evidence="4 5">
    <name type="scientific">Cherax quadricarinatus</name>
    <name type="common">Australian red claw crayfish</name>
    <dbReference type="NCBI Taxonomy" id="27406"/>
    <lineage>
        <taxon>Eukaryota</taxon>
        <taxon>Metazoa</taxon>
        <taxon>Ecdysozoa</taxon>
        <taxon>Arthropoda</taxon>
        <taxon>Crustacea</taxon>
        <taxon>Multicrustacea</taxon>
        <taxon>Malacostraca</taxon>
        <taxon>Eumalacostraca</taxon>
        <taxon>Eucarida</taxon>
        <taxon>Decapoda</taxon>
        <taxon>Pleocyemata</taxon>
        <taxon>Astacidea</taxon>
        <taxon>Parastacoidea</taxon>
        <taxon>Parastacidae</taxon>
        <taxon>Cherax</taxon>
    </lineage>
</organism>
<dbReference type="GO" id="GO:0005886">
    <property type="term" value="C:plasma membrane"/>
    <property type="evidence" value="ECO:0007669"/>
    <property type="project" value="TreeGrafter"/>
</dbReference>
<dbReference type="GO" id="GO:0004867">
    <property type="term" value="F:serine-type endopeptidase inhibitor activity"/>
    <property type="evidence" value="ECO:0007669"/>
    <property type="project" value="InterPro"/>
</dbReference>
<dbReference type="SUPFAM" id="SSF57603">
    <property type="entry name" value="FnI-like domain"/>
    <property type="match status" value="1"/>
</dbReference>
<comment type="caution">
    <text evidence="4">The sequence shown here is derived from an EMBL/GenBank/DDBJ whole genome shotgun (WGS) entry which is preliminary data.</text>
</comment>
<dbReference type="PANTHER" id="PTHR46439">
    <property type="entry name" value="CYSTEINE-RICH MOTOR NEURON 1 PROTEIN"/>
    <property type="match status" value="1"/>
</dbReference>
<feature type="region of interest" description="Disordered" evidence="1">
    <location>
        <begin position="315"/>
        <end position="338"/>
    </location>
</feature>
<dbReference type="Proteomes" id="UP001445076">
    <property type="component" value="Unassembled WGS sequence"/>
</dbReference>
<dbReference type="InterPro" id="IPR052624">
    <property type="entry name" value="CRIM1"/>
</dbReference>
<evidence type="ECO:0000256" key="2">
    <source>
        <dbReference type="SAM" id="Phobius"/>
    </source>
</evidence>
<reference evidence="4 5" key="1">
    <citation type="journal article" date="2024" name="BMC Genomics">
        <title>Genome assembly of redclaw crayfish (Cherax quadricarinatus) provides insights into its immune adaptation and hypoxia tolerance.</title>
        <authorList>
            <person name="Liu Z."/>
            <person name="Zheng J."/>
            <person name="Li H."/>
            <person name="Fang K."/>
            <person name="Wang S."/>
            <person name="He J."/>
            <person name="Zhou D."/>
            <person name="Weng S."/>
            <person name="Chi M."/>
            <person name="Gu Z."/>
            <person name="He J."/>
            <person name="Li F."/>
            <person name="Wang M."/>
        </authorList>
    </citation>
    <scope>NUCLEOTIDE SEQUENCE [LARGE SCALE GENOMIC DNA]</scope>
    <source>
        <strain evidence="4">ZL_2023a</strain>
    </source>
</reference>
<dbReference type="PANTHER" id="PTHR46439:SF1">
    <property type="entry name" value="CYSTEINE-RICH MOTOR NEURON 1 PROTEIN"/>
    <property type="match status" value="1"/>
</dbReference>
<feature type="compositionally biased region" description="Basic and acidic residues" evidence="1">
    <location>
        <begin position="315"/>
        <end position="327"/>
    </location>
</feature>
<dbReference type="EMBL" id="JARKIK010000062">
    <property type="protein sequence ID" value="KAK8731006.1"/>
    <property type="molecule type" value="Genomic_DNA"/>
</dbReference>
<dbReference type="AlphaFoldDB" id="A0AAW0WG30"/>
<feature type="compositionally biased region" description="Polar residues" evidence="1">
    <location>
        <begin position="329"/>
        <end position="338"/>
    </location>
</feature>
<dbReference type="Pfam" id="PF02822">
    <property type="entry name" value="Antistasin"/>
    <property type="match status" value="2"/>
</dbReference>
<feature type="non-terminal residue" evidence="4">
    <location>
        <position position="1"/>
    </location>
</feature>
<keyword evidence="2" id="KW-0812">Transmembrane</keyword>
<protein>
    <recommendedName>
        <fullName evidence="3">Antistasin-like domain-containing protein</fullName>
    </recommendedName>
</protein>
<evidence type="ECO:0000313" key="4">
    <source>
        <dbReference type="EMBL" id="KAK8731006.1"/>
    </source>
</evidence>
<dbReference type="Gene3D" id="2.10.22.10">
    <property type="entry name" value="Antistasin, domain 1"/>
    <property type="match status" value="2"/>
</dbReference>
<dbReference type="InterPro" id="IPR004094">
    <property type="entry name" value="Antistasin-like"/>
</dbReference>
<evidence type="ECO:0000256" key="1">
    <source>
        <dbReference type="SAM" id="MobiDB-lite"/>
    </source>
</evidence>
<keyword evidence="2" id="KW-1133">Transmembrane helix</keyword>
<feature type="region of interest" description="Disordered" evidence="1">
    <location>
        <begin position="55"/>
        <end position="77"/>
    </location>
</feature>
<keyword evidence="2" id="KW-0472">Membrane</keyword>
<sequence length="408" mass="45649">SDCPLYEMGELRGYKKHGDTWLNDNSPCESCECIHGEKRCLYHYCNDGLTEGLMPRPSGRTPLADDEDFNDLQEGSGRLPDDYYKILHDLEGAGSRDDERKNERDNWENETHHPISADFCTSPCRKSCPHGYKVDEVRGCRTCKCHKCPSIRQCHLQCPGGLVQDHRGCRTCRCQSPKLAVFTASHDEDFVVEDGMGASGDVYVTSQTEPPCNTTRVTGCSDGRRTHPVGARWAQGLCISCGCIAPGYTQCNITQCPLPPCTSSQDDSAMLRRAAHPCCPPCTDLATDGRSSHNEEPSISWEPLDHLPATHYHSDTTPDDLTYRRASSEGASDGTTKSAVQTLPVEWTQLCLIIIPLVLVFLLVAALILHYWRRYHRDKYDINAYRPAETEKLRPVKTADDQCHVREV</sequence>
<dbReference type="PROSITE" id="PS51252">
    <property type="entry name" value="ANTISTASIN"/>
    <property type="match status" value="2"/>
</dbReference>
<keyword evidence="5" id="KW-1185">Reference proteome</keyword>
<evidence type="ECO:0000313" key="5">
    <source>
        <dbReference type="Proteomes" id="UP001445076"/>
    </source>
</evidence>
<evidence type="ECO:0000259" key="3">
    <source>
        <dbReference type="PROSITE" id="PS51252"/>
    </source>
</evidence>
<proteinExistence type="predicted"/>
<feature type="domain" description="Antistasin-like" evidence="3">
    <location>
        <begin position="116"/>
        <end position="145"/>
    </location>
</feature>
<accession>A0AAW0WG30</accession>
<feature type="transmembrane region" description="Helical" evidence="2">
    <location>
        <begin position="347"/>
        <end position="372"/>
    </location>
</feature>
<gene>
    <name evidence="4" type="ORF">OTU49_007747</name>
</gene>